<evidence type="ECO:0000313" key="8">
    <source>
        <dbReference type="EMBL" id="ATW29166.1"/>
    </source>
</evidence>
<evidence type="ECO:0000256" key="7">
    <source>
        <dbReference type="RuleBase" id="RU003788"/>
    </source>
</evidence>
<evidence type="ECO:0000256" key="1">
    <source>
        <dbReference type="ARBA" id="ARBA00000632"/>
    </source>
</evidence>
<dbReference type="EMBL" id="CP017606">
    <property type="protein sequence ID" value="ATW29166.1"/>
    <property type="molecule type" value="Genomic_DNA"/>
</dbReference>
<dbReference type="InterPro" id="IPR034690">
    <property type="entry name" value="Endolysin_T4_type"/>
</dbReference>
<dbReference type="PANTHER" id="PTHR38107:SF3">
    <property type="entry name" value="LYSOZYME RRRD-RELATED"/>
    <property type="match status" value="1"/>
</dbReference>
<dbReference type="CDD" id="cd00737">
    <property type="entry name" value="lyz_endolysin_autolysin"/>
    <property type="match status" value="1"/>
</dbReference>
<evidence type="ECO:0000313" key="9">
    <source>
        <dbReference type="Proteomes" id="UP000230008"/>
    </source>
</evidence>
<comment type="similarity">
    <text evidence="7">Belongs to the glycosyl hydrolase 24 family.</text>
</comment>
<dbReference type="Pfam" id="PF00959">
    <property type="entry name" value="Phage_lysozyme"/>
    <property type="match status" value="1"/>
</dbReference>
<dbReference type="InterPro" id="IPR033907">
    <property type="entry name" value="Endolysin_autolysin"/>
</dbReference>
<reference evidence="9" key="2">
    <citation type="submission" date="2017-11" db="EMBL/GenBank/DDBJ databases">
        <title>PacBio sequencing of new strain of the secondary endosymbiont Candidatus Hamiltonella defensa.</title>
        <authorList>
            <person name="Strand M.R."/>
            <person name="Oliver K."/>
        </authorList>
    </citation>
    <scope>NUCLEOTIDE SEQUENCE [LARGE SCALE GENOMIC DNA]</scope>
    <source>
        <strain evidence="9">A2C</strain>
    </source>
</reference>
<organism evidence="8 9">
    <name type="scientific">Candidatus Williamhamiltonella defendens</name>
    <dbReference type="NCBI Taxonomy" id="138072"/>
    <lineage>
        <taxon>Bacteria</taxon>
        <taxon>Pseudomonadati</taxon>
        <taxon>Pseudomonadota</taxon>
        <taxon>Gammaproteobacteria</taxon>
        <taxon>Enterobacterales</taxon>
        <taxon>Enterobacteriaceae</taxon>
        <taxon>aphid secondary symbionts</taxon>
        <taxon>Candidatus Williamhamiltonella</taxon>
    </lineage>
</organism>
<dbReference type="InterPro" id="IPR023346">
    <property type="entry name" value="Lysozyme-like_dom_sf"/>
</dbReference>
<keyword evidence="4 7" id="KW-0378">Hydrolase</keyword>
<accession>A0A2D3T5S1</accession>
<dbReference type="GO" id="GO:0031640">
    <property type="term" value="P:killing of cells of another organism"/>
    <property type="evidence" value="ECO:0007669"/>
    <property type="project" value="UniProtKB-KW"/>
</dbReference>
<keyword evidence="3 7" id="KW-0081">Bacteriolytic enzyme</keyword>
<keyword evidence="6 7" id="KW-0326">Glycosidase</keyword>
<name>A0A2D3T5S1_9ENTR</name>
<dbReference type="EC" id="3.2.1.17" evidence="7"/>
<dbReference type="Gene3D" id="1.10.530.40">
    <property type="match status" value="1"/>
</dbReference>
<dbReference type="RefSeq" id="WP_100102926.1">
    <property type="nucleotide sequence ID" value="NZ_CAWNMT010000001.1"/>
</dbReference>
<dbReference type="Proteomes" id="UP000230008">
    <property type="component" value="Chromosome"/>
</dbReference>
<dbReference type="SUPFAM" id="SSF53955">
    <property type="entry name" value="Lysozyme-like"/>
    <property type="match status" value="1"/>
</dbReference>
<dbReference type="GO" id="GO:0016998">
    <property type="term" value="P:cell wall macromolecule catabolic process"/>
    <property type="evidence" value="ECO:0007669"/>
    <property type="project" value="InterPro"/>
</dbReference>
<comment type="catalytic activity">
    <reaction evidence="1 7">
        <text>Hydrolysis of (1-&gt;4)-beta-linkages between N-acetylmuramic acid and N-acetyl-D-glucosamine residues in a peptidoglycan and between N-acetyl-D-glucosamine residues in chitodextrins.</text>
        <dbReference type="EC" id="3.2.1.17"/>
    </reaction>
</comment>
<gene>
    <name evidence="8" type="ORF">BJP41_01065</name>
</gene>
<reference evidence="9" key="1">
    <citation type="submission" date="2016-10" db="EMBL/GenBank/DDBJ databases">
        <authorList>
            <person name="Chevignon G."/>
        </authorList>
    </citation>
    <scope>NUCLEOTIDE SEQUENCE [LARGE SCALE GENOMIC DNA]</scope>
    <source>
        <strain evidence="9">A2C</strain>
    </source>
</reference>
<evidence type="ECO:0000256" key="5">
    <source>
        <dbReference type="ARBA" id="ARBA00023200"/>
    </source>
</evidence>
<dbReference type="InterPro" id="IPR023347">
    <property type="entry name" value="Lysozyme_dom_sf"/>
</dbReference>
<evidence type="ECO:0000256" key="6">
    <source>
        <dbReference type="ARBA" id="ARBA00023295"/>
    </source>
</evidence>
<dbReference type="GO" id="GO:0009253">
    <property type="term" value="P:peptidoglycan catabolic process"/>
    <property type="evidence" value="ECO:0007669"/>
    <property type="project" value="InterPro"/>
</dbReference>
<dbReference type="InterPro" id="IPR051018">
    <property type="entry name" value="Bacteriophage_GH24"/>
</dbReference>
<dbReference type="GO" id="GO:0042742">
    <property type="term" value="P:defense response to bacterium"/>
    <property type="evidence" value="ECO:0007669"/>
    <property type="project" value="UniProtKB-KW"/>
</dbReference>
<evidence type="ECO:0000256" key="3">
    <source>
        <dbReference type="ARBA" id="ARBA00022638"/>
    </source>
</evidence>
<dbReference type="InterPro" id="IPR002196">
    <property type="entry name" value="Glyco_hydro_24"/>
</dbReference>
<sequence length="153" mass="16750">MNISSNGRSQIKAFEGLKLSAYPFSSNQWSILAMCSYSGVQAGDVITPEQAEAFFREDIPIITAHLNQLIKVRVNQNQFDALVSPIFKIGSRAFAVSTLLKKLNSGDAAGAAAEFPKYCHGTVQGKKMPLPGLVARRKKEKVLFESELKAMKT</sequence>
<dbReference type="PANTHER" id="PTHR38107">
    <property type="match status" value="1"/>
</dbReference>
<keyword evidence="2 7" id="KW-0929">Antimicrobial</keyword>
<keyword evidence="5" id="KW-1035">Host cytoplasm</keyword>
<evidence type="ECO:0000256" key="4">
    <source>
        <dbReference type="ARBA" id="ARBA00022801"/>
    </source>
</evidence>
<protein>
    <recommendedName>
        <fullName evidence="7">Lysozyme</fullName>
        <ecNumber evidence="7">3.2.1.17</ecNumber>
    </recommendedName>
</protein>
<proteinExistence type="inferred from homology"/>
<dbReference type="AlphaFoldDB" id="A0A2D3T5S1"/>
<dbReference type="GO" id="GO:0003796">
    <property type="term" value="F:lysozyme activity"/>
    <property type="evidence" value="ECO:0007669"/>
    <property type="project" value="UniProtKB-EC"/>
</dbReference>
<evidence type="ECO:0000256" key="2">
    <source>
        <dbReference type="ARBA" id="ARBA00022529"/>
    </source>
</evidence>
<dbReference type="HAMAP" id="MF_04110">
    <property type="entry name" value="ENDOLYSIN_T4"/>
    <property type="match status" value="1"/>
</dbReference>